<keyword evidence="3" id="KW-1185">Reference proteome</keyword>
<dbReference type="EMBL" id="JBHUHZ010000001">
    <property type="protein sequence ID" value="MFD2161084.1"/>
    <property type="molecule type" value="Genomic_DNA"/>
</dbReference>
<organism evidence="2 3">
    <name type="scientific">Paradesertivirga mongoliensis</name>
    <dbReference type="NCBI Taxonomy" id="2100740"/>
    <lineage>
        <taxon>Bacteria</taxon>
        <taxon>Pseudomonadati</taxon>
        <taxon>Bacteroidota</taxon>
        <taxon>Sphingobacteriia</taxon>
        <taxon>Sphingobacteriales</taxon>
        <taxon>Sphingobacteriaceae</taxon>
        <taxon>Paradesertivirga</taxon>
    </lineage>
</organism>
<gene>
    <name evidence="2" type="ORF">ACFSJU_01675</name>
</gene>
<evidence type="ECO:0000313" key="2">
    <source>
        <dbReference type="EMBL" id="MFD2161084.1"/>
    </source>
</evidence>
<dbReference type="RefSeq" id="WP_255905508.1">
    <property type="nucleotide sequence ID" value="NZ_JAFMZO010000005.1"/>
</dbReference>
<evidence type="ECO:0000256" key="1">
    <source>
        <dbReference type="SAM" id="SignalP"/>
    </source>
</evidence>
<protein>
    <recommendedName>
        <fullName evidence="4">Sensor of ECF-type sigma factor</fullName>
    </recommendedName>
</protein>
<comment type="caution">
    <text evidence="2">The sequence shown here is derived from an EMBL/GenBank/DDBJ whole genome shotgun (WGS) entry which is preliminary data.</text>
</comment>
<evidence type="ECO:0008006" key="4">
    <source>
        <dbReference type="Google" id="ProtNLM"/>
    </source>
</evidence>
<proteinExistence type="predicted"/>
<reference evidence="3" key="1">
    <citation type="journal article" date="2019" name="Int. J. Syst. Evol. Microbiol.">
        <title>The Global Catalogue of Microorganisms (GCM) 10K type strain sequencing project: providing services to taxonomists for standard genome sequencing and annotation.</title>
        <authorList>
            <consortium name="The Broad Institute Genomics Platform"/>
            <consortium name="The Broad Institute Genome Sequencing Center for Infectious Disease"/>
            <person name="Wu L."/>
            <person name="Ma J."/>
        </authorList>
    </citation>
    <scope>NUCLEOTIDE SEQUENCE [LARGE SCALE GENOMIC DNA]</scope>
    <source>
        <strain evidence="3">KCTC 42217</strain>
    </source>
</reference>
<keyword evidence="1" id="KW-0732">Signal</keyword>
<name>A0ABW4ZGX4_9SPHI</name>
<dbReference type="Proteomes" id="UP001597387">
    <property type="component" value="Unassembled WGS sequence"/>
</dbReference>
<accession>A0ABW4ZGX4</accession>
<feature type="chain" id="PRO_5046244023" description="Sensor of ECF-type sigma factor" evidence="1">
    <location>
        <begin position="21"/>
        <end position="138"/>
    </location>
</feature>
<feature type="signal peptide" evidence="1">
    <location>
        <begin position="1"/>
        <end position="20"/>
    </location>
</feature>
<evidence type="ECO:0000313" key="3">
    <source>
        <dbReference type="Proteomes" id="UP001597387"/>
    </source>
</evidence>
<sequence length="138" mass="16341">MKRWIFSLMLGIALAAPARAQRNNQNIESIRVAFITQKLDLTPEESQKFWPVYNSYREEVRRIAVKRAQQRKALKHQPGTAAPVDELQLESEMLELKKRYRVEFVRVLPKQKAALVYPAEREFMQQLIEHLPKRKKKN</sequence>